<organism evidence="1 2">
    <name type="scientific">Saccharothrix violaceirubra</name>
    <dbReference type="NCBI Taxonomy" id="413306"/>
    <lineage>
        <taxon>Bacteria</taxon>
        <taxon>Bacillati</taxon>
        <taxon>Actinomycetota</taxon>
        <taxon>Actinomycetes</taxon>
        <taxon>Pseudonocardiales</taxon>
        <taxon>Pseudonocardiaceae</taxon>
        <taxon>Saccharothrix</taxon>
    </lineage>
</organism>
<proteinExistence type="predicted"/>
<evidence type="ECO:0000313" key="2">
    <source>
        <dbReference type="Proteomes" id="UP000542674"/>
    </source>
</evidence>
<sequence>MSLVETSAALWRQRELLSMLLYKLQVESLVLASGRTRWLGTATHEVERVLARVREADVLRAVLVDTLVDELGLAPGASLAEIAEHVGEPWRDVFTEHRTALLAISAEISGAVRENRDRLTVGARAVRDALDAVGGDGSGPLYQANGSTVSAPVGARLVDEAL</sequence>
<name>A0A7W7T8L9_9PSEU</name>
<dbReference type="InterPro" id="IPR007809">
    <property type="entry name" value="FlgN-like"/>
</dbReference>
<protein>
    <recommendedName>
        <fullName evidence="3">FlgN protein</fullName>
    </recommendedName>
</protein>
<dbReference type="EMBL" id="JACHJS010000001">
    <property type="protein sequence ID" value="MBB4968351.1"/>
    <property type="molecule type" value="Genomic_DNA"/>
</dbReference>
<dbReference type="AlphaFoldDB" id="A0A7W7T8L9"/>
<dbReference type="GO" id="GO:0044780">
    <property type="term" value="P:bacterial-type flagellum assembly"/>
    <property type="evidence" value="ECO:0007669"/>
    <property type="project" value="InterPro"/>
</dbReference>
<gene>
    <name evidence="1" type="ORF">F4559_005710</name>
</gene>
<keyword evidence="2" id="KW-1185">Reference proteome</keyword>
<evidence type="ECO:0000313" key="1">
    <source>
        <dbReference type="EMBL" id="MBB4968351.1"/>
    </source>
</evidence>
<dbReference type="Proteomes" id="UP000542674">
    <property type="component" value="Unassembled WGS sequence"/>
</dbReference>
<evidence type="ECO:0008006" key="3">
    <source>
        <dbReference type="Google" id="ProtNLM"/>
    </source>
</evidence>
<accession>A0A7W7T8L9</accession>
<dbReference type="Pfam" id="PF05130">
    <property type="entry name" value="FlgN"/>
    <property type="match status" value="1"/>
</dbReference>
<comment type="caution">
    <text evidence="1">The sequence shown here is derived from an EMBL/GenBank/DDBJ whole genome shotgun (WGS) entry which is preliminary data.</text>
</comment>
<reference evidence="1 2" key="1">
    <citation type="submission" date="2020-08" db="EMBL/GenBank/DDBJ databases">
        <title>Sequencing the genomes of 1000 actinobacteria strains.</title>
        <authorList>
            <person name="Klenk H.-P."/>
        </authorList>
    </citation>
    <scope>NUCLEOTIDE SEQUENCE [LARGE SCALE GENOMIC DNA]</scope>
    <source>
        <strain evidence="1 2">DSM 45084</strain>
    </source>
</reference>
<dbReference type="RefSeq" id="WP_184673828.1">
    <property type="nucleotide sequence ID" value="NZ_BAABAI010000028.1"/>
</dbReference>